<evidence type="ECO:0000256" key="8">
    <source>
        <dbReference type="ARBA" id="ARBA00066640"/>
    </source>
</evidence>
<gene>
    <name evidence="11" type="ORF">COCSUDRAFT_14103</name>
</gene>
<evidence type="ECO:0000256" key="1">
    <source>
        <dbReference type="ARBA" id="ARBA00004470"/>
    </source>
</evidence>
<dbReference type="GO" id="GO:0047538">
    <property type="term" value="F:2-carboxy-D-arabinitol-1-phosphatase activity"/>
    <property type="evidence" value="ECO:0007669"/>
    <property type="project" value="UniProtKB-EC"/>
</dbReference>
<evidence type="ECO:0000256" key="6">
    <source>
        <dbReference type="ARBA" id="ARBA00038362"/>
    </source>
</evidence>
<name>I0Z256_COCSC</name>
<dbReference type="Gene3D" id="3.40.50.1240">
    <property type="entry name" value="Phosphoglycerate mutase-like"/>
    <property type="match status" value="2"/>
</dbReference>
<dbReference type="SMART" id="SM00855">
    <property type="entry name" value="PGAM"/>
    <property type="match status" value="2"/>
</dbReference>
<keyword evidence="5" id="KW-0809">Transit peptide</keyword>
<comment type="caution">
    <text evidence="11">The sequence shown here is derived from an EMBL/GenBank/DDBJ whole genome shotgun (WGS) entry which is preliminary data.</text>
</comment>
<keyword evidence="3" id="KW-0934">Plastid</keyword>
<evidence type="ECO:0000256" key="7">
    <source>
        <dbReference type="ARBA" id="ARBA00052441"/>
    </source>
</evidence>
<organism evidence="11 12">
    <name type="scientific">Coccomyxa subellipsoidea (strain C-169)</name>
    <name type="common">Green microalga</name>
    <dbReference type="NCBI Taxonomy" id="574566"/>
    <lineage>
        <taxon>Eukaryota</taxon>
        <taxon>Viridiplantae</taxon>
        <taxon>Chlorophyta</taxon>
        <taxon>core chlorophytes</taxon>
        <taxon>Trebouxiophyceae</taxon>
        <taxon>Trebouxiophyceae incertae sedis</taxon>
        <taxon>Coccomyxaceae</taxon>
        <taxon>Coccomyxa</taxon>
        <taxon>Coccomyxa subellipsoidea</taxon>
    </lineage>
</organism>
<comment type="catalytic activity">
    <reaction evidence="7">
        <text>2-carboxy-D-arabinitol 1-phosphate + H2O = 2-carboxy-D-arabinitol + phosphate</text>
        <dbReference type="Rhea" id="RHEA:17837"/>
        <dbReference type="ChEBI" id="CHEBI:15377"/>
        <dbReference type="ChEBI" id="CHEBI:43474"/>
        <dbReference type="ChEBI" id="CHEBI:58008"/>
        <dbReference type="ChEBI" id="CHEBI:58185"/>
        <dbReference type="EC" id="3.1.3.63"/>
    </reaction>
</comment>
<dbReference type="GO" id="GO:0009570">
    <property type="term" value="C:chloroplast stroma"/>
    <property type="evidence" value="ECO:0007669"/>
    <property type="project" value="UniProtKB-SubCell"/>
</dbReference>
<dbReference type="RefSeq" id="XP_005649269.1">
    <property type="nucleotide sequence ID" value="XM_005649212.1"/>
</dbReference>
<dbReference type="Proteomes" id="UP000007264">
    <property type="component" value="Unassembled WGS sequence"/>
</dbReference>
<dbReference type="InterPro" id="IPR029033">
    <property type="entry name" value="His_PPase_superfam"/>
</dbReference>
<feature type="active site" description="Tele-phosphohistidine intermediate" evidence="9">
    <location>
        <position position="52"/>
    </location>
</feature>
<feature type="binding site" evidence="10">
    <location>
        <position position="102"/>
    </location>
    <ligand>
        <name>substrate</name>
    </ligand>
</feature>
<keyword evidence="12" id="KW-1185">Reference proteome</keyword>
<keyword evidence="4" id="KW-0378">Hydrolase</keyword>
<feature type="binding site" evidence="10">
    <location>
        <begin position="51"/>
        <end position="58"/>
    </location>
    <ligand>
        <name>substrate</name>
    </ligand>
</feature>
<dbReference type="eggNOG" id="KOG0235">
    <property type="taxonomic scope" value="Eukaryota"/>
</dbReference>
<feature type="binding site" evidence="10">
    <location>
        <position position="137"/>
    </location>
    <ligand>
        <name>substrate</name>
    </ligand>
</feature>
<dbReference type="InterPro" id="IPR013078">
    <property type="entry name" value="His_Pase_superF_clade-1"/>
</dbReference>
<dbReference type="PANTHER" id="PTHR48100">
    <property type="entry name" value="BROAD-SPECIFICITY PHOSPHATASE YOR283W-RELATED"/>
    <property type="match status" value="1"/>
</dbReference>
<comment type="similarity">
    <text evidence="6">Belongs to the phosphoglycerate mutase family.</text>
</comment>
<dbReference type="STRING" id="574566.I0Z256"/>
<dbReference type="PROSITE" id="PS00175">
    <property type="entry name" value="PG_MUTASE"/>
    <property type="match status" value="1"/>
</dbReference>
<dbReference type="InterPro" id="IPR001345">
    <property type="entry name" value="PG/BPGM_mutase_AS"/>
</dbReference>
<evidence type="ECO:0000256" key="10">
    <source>
        <dbReference type="PIRSR" id="PIRSR613078-2"/>
    </source>
</evidence>
<accession>I0Z256</accession>
<feature type="active site" description="Proton donor/acceptor" evidence="9">
    <location>
        <position position="126"/>
    </location>
</feature>
<dbReference type="PANTHER" id="PTHR48100:SF10">
    <property type="entry name" value="2-CARBOXY-D-ARABINITOL-1-PHOSPHATASE-RELATED"/>
    <property type="match status" value="1"/>
</dbReference>
<dbReference type="OrthoDB" id="354304at2759"/>
<protein>
    <recommendedName>
        <fullName evidence="8">2-carboxy-D-arabinitol-1-phosphatase</fullName>
        <ecNumber evidence="8">3.1.3.63</ecNumber>
    </recommendedName>
</protein>
<dbReference type="SUPFAM" id="SSF53254">
    <property type="entry name" value="Phosphoglycerate mutase-like"/>
    <property type="match status" value="2"/>
</dbReference>
<sequence>MCSAAIVETDVRKQEYCWAEVDQFTDLNDRLDSSPIPLPPIKEAKRVILVRHGQSTWNAEGRIQGSSDISVLTKKGESQAETTQQMLKDDTFDMLFHSPLQRADQTAQIIWGSRKGPVAVLPSLREIDLYSFQGLLKHEGKARYGDQYKQWQKDAAEFMINGQAPVRELWYRASLAWQQILGVDDVRSALVVAHNAVNQALLNTALGLPPTFFRRLTQTNAATSVIDFQPNGDNPPTRVIDRINQAGALCTNMLTAKPGNGRLVLVRVGVAEGFKEGTLLGTRNDPLSTLGRVQGQKAAELLMDIQIDAIFSSPVERATENAQTIADLQALAGFPFPSVEALGSLRNRDWGSLEGRNASEVGVDVVGAAEQLGAFWQRSADAWAQLQEHCHRGGGKTVAVVTHSPLISAMLCHCLGLGPSNLSLFRTGGGSVTIIDFPDVAQGDGLSHGVVRCTNFTAHLGRWAVPVTRDDVEYAVCGVDGCF</sequence>
<dbReference type="KEGG" id="csl:COCSUDRAFT_14103"/>
<comment type="subcellular location">
    <subcellularLocation>
        <location evidence="1">Plastid</location>
        <location evidence="1">Chloroplast stroma</location>
    </subcellularLocation>
</comment>
<evidence type="ECO:0000256" key="2">
    <source>
        <dbReference type="ARBA" id="ARBA00022528"/>
    </source>
</evidence>
<evidence type="ECO:0000256" key="3">
    <source>
        <dbReference type="ARBA" id="ARBA00022640"/>
    </source>
</evidence>
<reference evidence="11 12" key="1">
    <citation type="journal article" date="2012" name="Genome Biol.">
        <title>The genome of the polar eukaryotic microalga coccomyxa subellipsoidea reveals traits of cold adaptation.</title>
        <authorList>
            <person name="Blanc G."/>
            <person name="Agarkova I."/>
            <person name="Grimwood J."/>
            <person name="Kuo A."/>
            <person name="Brueggeman A."/>
            <person name="Dunigan D."/>
            <person name="Gurnon J."/>
            <person name="Ladunga I."/>
            <person name="Lindquist E."/>
            <person name="Lucas S."/>
            <person name="Pangilinan J."/>
            <person name="Proschold T."/>
            <person name="Salamov A."/>
            <person name="Schmutz J."/>
            <person name="Weeks D."/>
            <person name="Yamada T."/>
            <person name="Claverie J.M."/>
            <person name="Grigoriev I."/>
            <person name="Van Etten J."/>
            <person name="Lomsadze A."/>
            <person name="Borodovsky M."/>
        </authorList>
    </citation>
    <scope>NUCLEOTIDE SEQUENCE [LARGE SCALE GENOMIC DNA]</scope>
    <source>
        <strain evidence="11 12">C-169</strain>
    </source>
</reference>
<dbReference type="InterPro" id="IPR050275">
    <property type="entry name" value="PGM_Phosphatase"/>
</dbReference>
<evidence type="ECO:0000313" key="11">
    <source>
        <dbReference type="EMBL" id="EIE24725.1"/>
    </source>
</evidence>
<evidence type="ECO:0000313" key="12">
    <source>
        <dbReference type="Proteomes" id="UP000007264"/>
    </source>
</evidence>
<dbReference type="Pfam" id="PF00300">
    <property type="entry name" value="His_Phos_1"/>
    <property type="match status" value="2"/>
</dbReference>
<dbReference type="EMBL" id="AGSI01000005">
    <property type="protein sequence ID" value="EIE24725.1"/>
    <property type="molecule type" value="Genomic_DNA"/>
</dbReference>
<dbReference type="AlphaFoldDB" id="I0Z256"/>
<proteinExistence type="inferred from homology"/>
<keyword evidence="2" id="KW-0150">Chloroplast</keyword>
<dbReference type="EC" id="3.1.3.63" evidence="8"/>
<evidence type="ECO:0000256" key="4">
    <source>
        <dbReference type="ARBA" id="ARBA00022801"/>
    </source>
</evidence>
<evidence type="ECO:0000256" key="9">
    <source>
        <dbReference type="PIRSR" id="PIRSR613078-1"/>
    </source>
</evidence>
<dbReference type="FunFam" id="3.40.50.1240:FF:000018">
    <property type="entry name" value="Phosphoglycerate mutase"/>
    <property type="match status" value="1"/>
</dbReference>
<evidence type="ECO:0000256" key="5">
    <source>
        <dbReference type="ARBA" id="ARBA00022946"/>
    </source>
</evidence>
<dbReference type="GeneID" id="17042726"/>
<dbReference type="CDD" id="cd07067">
    <property type="entry name" value="HP_PGM_like"/>
    <property type="match status" value="2"/>
</dbReference>